<reference evidence="4" key="1">
    <citation type="submission" date="2014-11" db="EMBL/GenBank/DDBJ databases">
        <authorList>
            <person name="Otto D Thomas"/>
            <person name="Naeem Raeece"/>
        </authorList>
    </citation>
    <scope>NUCLEOTIDE SEQUENCE</scope>
</reference>
<feature type="signal peptide" evidence="3">
    <location>
        <begin position="1"/>
        <end position="22"/>
    </location>
</feature>
<protein>
    <submittedName>
        <fullName evidence="4">Uncharacterized protein</fullName>
    </submittedName>
</protein>
<dbReference type="Gene3D" id="1.25.40.20">
    <property type="entry name" value="Ankyrin repeat-containing domain"/>
    <property type="match status" value="2"/>
</dbReference>
<dbReference type="InterPro" id="IPR002110">
    <property type="entry name" value="Ankyrin_rpt"/>
</dbReference>
<evidence type="ECO:0000256" key="2">
    <source>
        <dbReference type="ARBA" id="ARBA00023043"/>
    </source>
</evidence>
<evidence type="ECO:0000256" key="1">
    <source>
        <dbReference type="ARBA" id="ARBA00022737"/>
    </source>
</evidence>
<gene>
    <name evidence="4" type="ORF">Cvel_5309</name>
</gene>
<evidence type="ECO:0000313" key="4">
    <source>
        <dbReference type="EMBL" id="CEM35317.1"/>
    </source>
</evidence>
<dbReference type="PhylomeDB" id="A0A0G4GWK3"/>
<keyword evidence="2" id="KW-0040">ANK repeat</keyword>
<evidence type="ECO:0000256" key="3">
    <source>
        <dbReference type="SAM" id="SignalP"/>
    </source>
</evidence>
<organism evidence="4">
    <name type="scientific">Chromera velia CCMP2878</name>
    <dbReference type="NCBI Taxonomy" id="1169474"/>
    <lineage>
        <taxon>Eukaryota</taxon>
        <taxon>Sar</taxon>
        <taxon>Alveolata</taxon>
        <taxon>Colpodellida</taxon>
        <taxon>Chromeraceae</taxon>
        <taxon>Chromera</taxon>
    </lineage>
</organism>
<dbReference type="VEuPathDB" id="CryptoDB:Cvel_5309"/>
<dbReference type="PANTHER" id="PTHR24189">
    <property type="entry name" value="MYOTROPHIN"/>
    <property type="match status" value="1"/>
</dbReference>
<accession>A0A0G4GWK3</accession>
<name>A0A0G4GWK3_9ALVE</name>
<dbReference type="SUPFAM" id="SSF48403">
    <property type="entry name" value="Ankyrin repeat"/>
    <property type="match status" value="1"/>
</dbReference>
<dbReference type="InterPro" id="IPR050745">
    <property type="entry name" value="Multifunctional_regulatory"/>
</dbReference>
<keyword evidence="1" id="KW-0677">Repeat</keyword>
<sequence>MVEGDTVMIVACRLCWWGMVRSLIVEGANVDAMEGEGKKALQVACRAADKELNSKDKDEDFFFLRPSYDPQRVDSAVRSTVSGALKDLLKKTSDVADLKITSRQEIDDDSLIYFFSCHEFKELLLLSFSRGVDIDAVDRDRWTALMNSAGRARPAYMKILVKNGADVNRMNACHETALFAAIDRDNDVFPHAWPIEESFISSVHTVVEILLDWGADVNARSETGATVLY</sequence>
<dbReference type="EMBL" id="CDMZ01001624">
    <property type="protein sequence ID" value="CEM35317.1"/>
    <property type="molecule type" value="Genomic_DNA"/>
</dbReference>
<feature type="chain" id="PRO_5005190595" evidence="3">
    <location>
        <begin position="23"/>
        <end position="229"/>
    </location>
</feature>
<dbReference type="PANTHER" id="PTHR24189:SF50">
    <property type="entry name" value="ANKYRIN REPEAT AND SOCS BOX PROTEIN 2"/>
    <property type="match status" value="1"/>
</dbReference>
<dbReference type="Pfam" id="PF12796">
    <property type="entry name" value="Ank_2"/>
    <property type="match status" value="1"/>
</dbReference>
<keyword evidence="3" id="KW-0732">Signal</keyword>
<proteinExistence type="predicted"/>
<dbReference type="AlphaFoldDB" id="A0A0G4GWK3"/>
<dbReference type="InterPro" id="IPR036770">
    <property type="entry name" value="Ankyrin_rpt-contain_sf"/>
</dbReference>